<organism evidence="2 3">
    <name type="scientific">Actinopolyspora alba</name>
    <dbReference type="NCBI Taxonomy" id="673379"/>
    <lineage>
        <taxon>Bacteria</taxon>
        <taxon>Bacillati</taxon>
        <taxon>Actinomycetota</taxon>
        <taxon>Actinomycetes</taxon>
        <taxon>Actinopolysporales</taxon>
        <taxon>Actinopolysporaceae</taxon>
        <taxon>Actinopolyspora</taxon>
        <taxon>Actinopolyspora alba group</taxon>
    </lineage>
</organism>
<proteinExistence type="predicted"/>
<feature type="region of interest" description="Disordered" evidence="1">
    <location>
        <begin position="35"/>
        <end position="54"/>
    </location>
</feature>
<accession>A0A1I2C681</accession>
<evidence type="ECO:0000313" key="3">
    <source>
        <dbReference type="Proteomes" id="UP000198716"/>
    </source>
</evidence>
<reference evidence="3" key="1">
    <citation type="submission" date="2016-10" db="EMBL/GenBank/DDBJ databases">
        <authorList>
            <person name="Varghese N."/>
            <person name="Submissions S."/>
        </authorList>
    </citation>
    <scope>NUCLEOTIDE SEQUENCE [LARGE SCALE GENOMIC DNA]</scope>
    <source>
        <strain evidence="3">DSM 45004</strain>
    </source>
</reference>
<dbReference type="EMBL" id="FOMZ01000019">
    <property type="protein sequence ID" value="SFE63797.1"/>
    <property type="molecule type" value="Genomic_DNA"/>
</dbReference>
<sequence>MSTPTTLESSSTEPDSDFDLDVTVVAAAEVAELRSPTEDNCGQTCESACPQTGC</sequence>
<protein>
    <submittedName>
        <fullName evidence="2">FxLD family lantipeptide</fullName>
    </submittedName>
</protein>
<gene>
    <name evidence="2" type="ORF">SAMN04487819_11946</name>
</gene>
<feature type="compositionally biased region" description="Polar residues" evidence="1">
    <location>
        <begin position="38"/>
        <end position="54"/>
    </location>
</feature>
<dbReference type="RefSeq" id="WP_092929809.1">
    <property type="nucleotide sequence ID" value="NZ_FOMZ01000019.1"/>
</dbReference>
<keyword evidence="3" id="KW-1185">Reference proteome</keyword>
<evidence type="ECO:0000313" key="2">
    <source>
        <dbReference type="EMBL" id="SFE63797.1"/>
    </source>
</evidence>
<dbReference type="NCBIfam" id="TIGR04363">
    <property type="entry name" value="LD_lanti_pre"/>
    <property type="match status" value="1"/>
</dbReference>
<dbReference type="InterPro" id="IPR027575">
    <property type="entry name" value="LD_lanti_pre"/>
</dbReference>
<name>A0A1I2C681_9ACTN</name>
<dbReference type="Proteomes" id="UP000198716">
    <property type="component" value="Unassembled WGS sequence"/>
</dbReference>
<evidence type="ECO:0000256" key="1">
    <source>
        <dbReference type="SAM" id="MobiDB-lite"/>
    </source>
</evidence>
<dbReference type="AlphaFoldDB" id="A0A1I2C681"/>